<dbReference type="SUPFAM" id="SSF46689">
    <property type="entry name" value="Homeodomain-like"/>
    <property type="match status" value="1"/>
</dbReference>
<dbReference type="KEGG" id="amon:H9L24_03745"/>
<dbReference type="GO" id="GO:0003700">
    <property type="term" value="F:DNA-binding transcription factor activity"/>
    <property type="evidence" value="ECO:0007669"/>
    <property type="project" value="InterPro"/>
</dbReference>
<feature type="domain" description="HTH araC/xylS-type" evidence="4">
    <location>
        <begin position="64"/>
        <end position="164"/>
    </location>
</feature>
<evidence type="ECO:0000313" key="5">
    <source>
        <dbReference type="EMBL" id="QNP61253.1"/>
    </source>
</evidence>
<reference evidence="5 6" key="1">
    <citation type="submission" date="2020-08" db="EMBL/GenBank/DDBJ databases">
        <title>Genome sequence of Acidovorax monticola KACC 19171T.</title>
        <authorList>
            <person name="Hyun D.-W."/>
            <person name="Bae J.-W."/>
        </authorList>
    </citation>
    <scope>NUCLEOTIDE SEQUENCE [LARGE SCALE GENOMIC DNA]</scope>
    <source>
        <strain evidence="5 6">KACC 19171</strain>
    </source>
</reference>
<sequence length="177" mass="18888">MVSPLAQRAYGVEGLAGEDWLGYRLQPGTAFDAQALLRAVQGLPLQGDPQRLERQVLAILGDCARRDARLEESLAALAQAASVRAAAHALGVSERSLERLLQTGTGQPPRYWRALARVRRAARALASPQPLAAIAADAGYADQAHFSRECRHWLGLAPARLRAASGLLATVQASGYS</sequence>
<protein>
    <submittedName>
        <fullName evidence="5">Helix-turn-helix domain-containing protein</fullName>
    </submittedName>
</protein>
<dbReference type="GO" id="GO:0043565">
    <property type="term" value="F:sequence-specific DNA binding"/>
    <property type="evidence" value="ECO:0007669"/>
    <property type="project" value="InterPro"/>
</dbReference>
<dbReference type="Pfam" id="PF12833">
    <property type="entry name" value="HTH_18"/>
    <property type="match status" value="1"/>
</dbReference>
<evidence type="ECO:0000256" key="1">
    <source>
        <dbReference type="ARBA" id="ARBA00023015"/>
    </source>
</evidence>
<dbReference type="PROSITE" id="PS01124">
    <property type="entry name" value="HTH_ARAC_FAMILY_2"/>
    <property type="match status" value="1"/>
</dbReference>
<evidence type="ECO:0000256" key="2">
    <source>
        <dbReference type="ARBA" id="ARBA00023125"/>
    </source>
</evidence>
<dbReference type="InterPro" id="IPR050204">
    <property type="entry name" value="AraC_XylS_family_regulators"/>
</dbReference>
<gene>
    <name evidence="5" type="ORF">H9L24_03745</name>
</gene>
<dbReference type="InterPro" id="IPR018060">
    <property type="entry name" value="HTH_AraC"/>
</dbReference>
<evidence type="ECO:0000313" key="6">
    <source>
        <dbReference type="Proteomes" id="UP000516057"/>
    </source>
</evidence>
<evidence type="ECO:0000259" key="4">
    <source>
        <dbReference type="PROSITE" id="PS01124"/>
    </source>
</evidence>
<keyword evidence="3" id="KW-0804">Transcription</keyword>
<keyword evidence="2" id="KW-0238">DNA-binding</keyword>
<name>A0A7H0HL37_9BURK</name>
<accession>A0A7H0HL37</accession>
<dbReference type="EMBL" id="CP060790">
    <property type="protein sequence ID" value="QNP61253.1"/>
    <property type="molecule type" value="Genomic_DNA"/>
</dbReference>
<organism evidence="5 6">
    <name type="scientific">Paenacidovorax monticola</name>
    <dbReference type="NCBI Taxonomy" id="1926868"/>
    <lineage>
        <taxon>Bacteria</taxon>
        <taxon>Pseudomonadati</taxon>
        <taxon>Pseudomonadota</taxon>
        <taxon>Betaproteobacteria</taxon>
        <taxon>Burkholderiales</taxon>
        <taxon>Comamonadaceae</taxon>
        <taxon>Paenacidovorax</taxon>
    </lineage>
</organism>
<dbReference type="AlphaFoldDB" id="A0A7H0HL37"/>
<evidence type="ECO:0000256" key="3">
    <source>
        <dbReference type="ARBA" id="ARBA00023163"/>
    </source>
</evidence>
<dbReference type="SMART" id="SM00342">
    <property type="entry name" value="HTH_ARAC"/>
    <property type="match status" value="1"/>
</dbReference>
<dbReference type="Gene3D" id="1.10.10.60">
    <property type="entry name" value="Homeodomain-like"/>
    <property type="match status" value="1"/>
</dbReference>
<proteinExistence type="predicted"/>
<dbReference type="InterPro" id="IPR009057">
    <property type="entry name" value="Homeodomain-like_sf"/>
</dbReference>
<dbReference type="PANTHER" id="PTHR46796">
    <property type="entry name" value="HTH-TYPE TRANSCRIPTIONAL ACTIVATOR RHAS-RELATED"/>
    <property type="match status" value="1"/>
</dbReference>
<keyword evidence="1" id="KW-0805">Transcription regulation</keyword>
<keyword evidence="6" id="KW-1185">Reference proteome</keyword>
<dbReference type="Proteomes" id="UP000516057">
    <property type="component" value="Chromosome"/>
</dbReference>